<keyword evidence="1" id="KW-0812">Transmembrane</keyword>
<dbReference type="AlphaFoldDB" id="A0A4R1HBE4"/>
<evidence type="ECO:0000313" key="4">
    <source>
        <dbReference type="Proteomes" id="UP000295707"/>
    </source>
</evidence>
<accession>A0A4R1HBE4</accession>
<keyword evidence="1" id="KW-0472">Membrane</keyword>
<dbReference type="Proteomes" id="UP000295707">
    <property type="component" value="Unassembled WGS sequence"/>
</dbReference>
<dbReference type="Pfam" id="PF11127">
    <property type="entry name" value="YgaP-like_TM"/>
    <property type="match status" value="1"/>
</dbReference>
<comment type="caution">
    <text evidence="3">The sequence shown here is derived from an EMBL/GenBank/DDBJ whole genome shotgun (WGS) entry which is preliminary data.</text>
</comment>
<sequence length="66" mass="6825">MANVCGVERVIRIVAGAALVGLTFAGPWTGILYPWGLIGVVPLLTGIVGWCPAYSLFGFGGCRSAE</sequence>
<proteinExistence type="predicted"/>
<feature type="transmembrane region" description="Helical" evidence="1">
    <location>
        <begin position="37"/>
        <end position="57"/>
    </location>
</feature>
<keyword evidence="4" id="KW-1185">Reference proteome</keyword>
<protein>
    <submittedName>
        <fullName evidence="3">DUF2892 family protein</fullName>
    </submittedName>
</protein>
<evidence type="ECO:0000313" key="3">
    <source>
        <dbReference type="EMBL" id="TCK19294.1"/>
    </source>
</evidence>
<feature type="transmembrane region" description="Helical" evidence="1">
    <location>
        <begin position="12"/>
        <end position="31"/>
    </location>
</feature>
<reference evidence="3 4" key="1">
    <citation type="submission" date="2019-03" db="EMBL/GenBank/DDBJ databases">
        <title>Genomic Encyclopedia of Type Strains, Phase IV (KMG-IV): sequencing the most valuable type-strain genomes for metagenomic binning, comparative biology and taxonomic classification.</title>
        <authorList>
            <person name="Goeker M."/>
        </authorList>
    </citation>
    <scope>NUCLEOTIDE SEQUENCE [LARGE SCALE GENOMIC DNA]</scope>
    <source>
        <strain evidence="3 4">DSM 19610</strain>
    </source>
</reference>
<feature type="domain" description="Inner membrane protein YgaP-like transmembrane" evidence="2">
    <location>
        <begin position="1"/>
        <end position="63"/>
    </location>
</feature>
<gene>
    <name evidence="3" type="ORF">DFR30_2604</name>
</gene>
<dbReference type="RefSeq" id="WP_132973832.1">
    <property type="nucleotide sequence ID" value="NZ_SMFX01000001.1"/>
</dbReference>
<dbReference type="OrthoDB" id="9804804at2"/>
<evidence type="ECO:0000259" key="2">
    <source>
        <dbReference type="Pfam" id="PF11127"/>
    </source>
</evidence>
<keyword evidence="1" id="KW-1133">Transmembrane helix</keyword>
<name>A0A4R1HBE4_9GAMM</name>
<evidence type="ECO:0000256" key="1">
    <source>
        <dbReference type="SAM" id="Phobius"/>
    </source>
</evidence>
<dbReference type="EMBL" id="SMFX01000001">
    <property type="protein sequence ID" value="TCK19294.1"/>
    <property type="molecule type" value="Genomic_DNA"/>
</dbReference>
<organism evidence="3 4">
    <name type="scientific">Thiogranum longum</name>
    <dbReference type="NCBI Taxonomy" id="1537524"/>
    <lineage>
        <taxon>Bacteria</taxon>
        <taxon>Pseudomonadati</taxon>
        <taxon>Pseudomonadota</taxon>
        <taxon>Gammaproteobacteria</taxon>
        <taxon>Chromatiales</taxon>
        <taxon>Ectothiorhodospiraceae</taxon>
        <taxon>Thiogranum</taxon>
    </lineage>
</organism>
<dbReference type="InterPro" id="IPR021309">
    <property type="entry name" value="YgaP-like_TM"/>
</dbReference>